<dbReference type="InParanoid" id="A0A136IXF0"/>
<dbReference type="InterPro" id="IPR052895">
    <property type="entry name" value="HetReg/Transcr_Mod"/>
</dbReference>
<protein>
    <submittedName>
        <fullName evidence="2">Heterokaryon incompatibility protein-domain-containing protein</fullName>
    </submittedName>
</protein>
<gene>
    <name evidence="2" type="ORF">Micbo1qcDRAFT_212873</name>
</gene>
<dbReference type="AlphaFoldDB" id="A0A136IXF0"/>
<dbReference type="EMBL" id="KQ964255">
    <property type="protein sequence ID" value="KXJ89459.1"/>
    <property type="molecule type" value="Genomic_DNA"/>
</dbReference>
<feature type="domain" description="Heterokaryon incompatibility" evidence="1">
    <location>
        <begin position="53"/>
        <end position="202"/>
    </location>
</feature>
<dbReference type="STRING" id="196109.A0A136IXF0"/>
<dbReference type="Proteomes" id="UP000070501">
    <property type="component" value="Unassembled WGS sequence"/>
</dbReference>
<evidence type="ECO:0000313" key="2">
    <source>
        <dbReference type="EMBL" id="KXJ89459.1"/>
    </source>
</evidence>
<dbReference type="PANTHER" id="PTHR24148">
    <property type="entry name" value="ANKYRIN REPEAT DOMAIN-CONTAINING PROTEIN 39 HOMOLOG-RELATED"/>
    <property type="match status" value="1"/>
</dbReference>
<proteinExistence type="predicted"/>
<sequence length="625" mass="68367">MATPYQPLPQGGAHTRLLCLEPFSPSQDPDVELSIQASLRVVNLDGTDDNVDFTAISYTWEKSPSAAQICFPNGTSLPLTQNLVDLILVLQQQPHEHEQQRLTLWIDAVCINQQDVQERGSQVNIMCQIYSSARQVIAWLGRSTPASTAAFTFMQSVAPTSRARGDPDPWSTAPDAAVDRGLRDVLASLARPWFHRTWVIQEATLGCALQLMCGTHAIDWATFQDCVYAIWNSVPIWDLHDEADPEVRGLYSVTRTLQIRRWYGARGHVPLEVLLETAFFVEVTDQRDSIHGFRGICSDAMRALLPKPDYSVPVEPGGARYQRSVEHVFRETSATLLCHGSSLDVLALAGVSRPRPEGFPSWAIYIRHGEDVSAPFDSATPGRWDAGGPVETRPVLTTTRPGRIAVVGRVLDEITHVFAPFDVFGDLGAHRGLVTAVIDAWRSTRCSSREEHMDKLAFDLVLGLDPGESRLGPEAIDWFRDYLGWLDAQAAAAAAAAAAACGSGAGEGDGPAPTHDYHQHLTTMVGGWRVLITRTGLLGIAPPAVEEGDFAVIVPGCRLPLVIRDAERVETTGERLDTLPSESHERGGAYAGRTWTLVGWCYVRDAMRAEGSIDSLTPDIVLELA</sequence>
<dbReference type="OrthoDB" id="3548654at2759"/>
<organism evidence="2 3">
    <name type="scientific">Microdochium bolleyi</name>
    <dbReference type="NCBI Taxonomy" id="196109"/>
    <lineage>
        <taxon>Eukaryota</taxon>
        <taxon>Fungi</taxon>
        <taxon>Dikarya</taxon>
        <taxon>Ascomycota</taxon>
        <taxon>Pezizomycotina</taxon>
        <taxon>Sordariomycetes</taxon>
        <taxon>Xylariomycetidae</taxon>
        <taxon>Xylariales</taxon>
        <taxon>Microdochiaceae</taxon>
        <taxon>Microdochium</taxon>
    </lineage>
</organism>
<reference evidence="3" key="1">
    <citation type="submission" date="2016-02" db="EMBL/GenBank/DDBJ databases">
        <title>Draft genome sequence of Microdochium bolleyi, a fungal endophyte of beachgrass.</title>
        <authorList>
            <consortium name="DOE Joint Genome Institute"/>
            <person name="David A.S."/>
            <person name="May G."/>
            <person name="Haridas S."/>
            <person name="Lim J."/>
            <person name="Wang M."/>
            <person name="Labutti K."/>
            <person name="Lipzen A."/>
            <person name="Barry K."/>
            <person name="Grigoriev I.V."/>
        </authorList>
    </citation>
    <scope>NUCLEOTIDE SEQUENCE [LARGE SCALE GENOMIC DNA]</scope>
    <source>
        <strain evidence="3">J235TASD1</strain>
    </source>
</reference>
<dbReference type="InterPro" id="IPR010730">
    <property type="entry name" value="HET"/>
</dbReference>
<keyword evidence="3" id="KW-1185">Reference proteome</keyword>
<dbReference type="Pfam" id="PF06985">
    <property type="entry name" value="HET"/>
    <property type="match status" value="1"/>
</dbReference>
<accession>A0A136IXF0</accession>
<evidence type="ECO:0000259" key="1">
    <source>
        <dbReference type="Pfam" id="PF06985"/>
    </source>
</evidence>
<name>A0A136IXF0_9PEZI</name>
<evidence type="ECO:0000313" key="3">
    <source>
        <dbReference type="Proteomes" id="UP000070501"/>
    </source>
</evidence>
<dbReference type="PANTHER" id="PTHR24148:SF64">
    <property type="entry name" value="HETEROKARYON INCOMPATIBILITY DOMAIN-CONTAINING PROTEIN"/>
    <property type="match status" value="1"/>
</dbReference>